<evidence type="ECO:0000256" key="1">
    <source>
        <dbReference type="ARBA" id="ARBA00004141"/>
    </source>
</evidence>
<feature type="transmembrane region" description="Helical" evidence="5">
    <location>
        <begin position="20"/>
        <end position="38"/>
    </location>
</feature>
<evidence type="ECO:0000256" key="4">
    <source>
        <dbReference type="ARBA" id="ARBA00023136"/>
    </source>
</evidence>
<keyword evidence="4 5" id="KW-0472">Membrane</keyword>
<dbReference type="Pfam" id="PF07690">
    <property type="entry name" value="MFS_1"/>
    <property type="match status" value="1"/>
</dbReference>
<dbReference type="PANTHER" id="PTHR23514">
    <property type="entry name" value="BYPASS OF STOP CODON PROTEIN 6"/>
    <property type="match status" value="1"/>
</dbReference>
<dbReference type="RefSeq" id="WP_244720116.1">
    <property type="nucleotide sequence ID" value="NZ_CP095049.1"/>
</dbReference>
<name>A0ABY4FBT9_9BACT</name>
<dbReference type="InterPro" id="IPR036259">
    <property type="entry name" value="MFS_trans_sf"/>
</dbReference>
<comment type="subcellular location">
    <subcellularLocation>
        <location evidence="1">Membrane</location>
        <topology evidence="1">Multi-pass membrane protein</topology>
    </subcellularLocation>
</comment>
<reference evidence="7 8" key="1">
    <citation type="submission" date="2022-04" db="EMBL/GenBank/DDBJ databases">
        <title>Hymenobacter sp. isolated from the air.</title>
        <authorList>
            <person name="Won M."/>
            <person name="Lee C.-M."/>
            <person name="Woen H.-Y."/>
            <person name="Kwon S.-W."/>
        </authorList>
    </citation>
    <scope>NUCLEOTIDE SEQUENCE [LARGE SCALE GENOMIC DNA]</scope>
    <source>
        <strain evidence="8">5116 S-27</strain>
    </source>
</reference>
<protein>
    <submittedName>
        <fullName evidence="7">MFS transporter</fullName>
    </submittedName>
</protein>
<feature type="transmembrane region" description="Helical" evidence="5">
    <location>
        <begin position="310"/>
        <end position="329"/>
    </location>
</feature>
<feature type="transmembrane region" description="Helical" evidence="5">
    <location>
        <begin position="286"/>
        <end position="304"/>
    </location>
</feature>
<evidence type="ECO:0000313" key="8">
    <source>
        <dbReference type="Proteomes" id="UP000831785"/>
    </source>
</evidence>
<dbReference type="PROSITE" id="PS50850">
    <property type="entry name" value="MFS"/>
    <property type="match status" value="1"/>
</dbReference>
<dbReference type="CDD" id="cd17393">
    <property type="entry name" value="MFS_MosC_like"/>
    <property type="match status" value="1"/>
</dbReference>
<accession>A0ABY4FBT9</accession>
<evidence type="ECO:0000256" key="2">
    <source>
        <dbReference type="ARBA" id="ARBA00022692"/>
    </source>
</evidence>
<feature type="transmembrane region" description="Helical" evidence="5">
    <location>
        <begin position="108"/>
        <end position="126"/>
    </location>
</feature>
<dbReference type="InterPro" id="IPR011701">
    <property type="entry name" value="MFS"/>
</dbReference>
<keyword evidence="3 5" id="KW-1133">Transmembrane helix</keyword>
<dbReference type="PANTHER" id="PTHR23514:SF13">
    <property type="entry name" value="INNER MEMBRANE PROTEIN YBJJ"/>
    <property type="match status" value="1"/>
</dbReference>
<evidence type="ECO:0000256" key="5">
    <source>
        <dbReference type="SAM" id="Phobius"/>
    </source>
</evidence>
<dbReference type="Proteomes" id="UP000831785">
    <property type="component" value="Chromosome"/>
</dbReference>
<organism evidence="7 8">
    <name type="scientific">Hymenobacter cellulosivorans</name>
    <dbReference type="NCBI Taxonomy" id="2932249"/>
    <lineage>
        <taxon>Bacteria</taxon>
        <taxon>Pseudomonadati</taxon>
        <taxon>Bacteroidota</taxon>
        <taxon>Cytophagia</taxon>
        <taxon>Cytophagales</taxon>
        <taxon>Hymenobacteraceae</taxon>
        <taxon>Hymenobacter</taxon>
    </lineage>
</organism>
<feature type="transmembrane region" description="Helical" evidence="5">
    <location>
        <begin position="147"/>
        <end position="168"/>
    </location>
</feature>
<dbReference type="EMBL" id="CP095049">
    <property type="protein sequence ID" value="UOQ54000.1"/>
    <property type="molecule type" value="Genomic_DNA"/>
</dbReference>
<feature type="transmembrane region" description="Helical" evidence="5">
    <location>
        <begin position="371"/>
        <end position="392"/>
    </location>
</feature>
<feature type="transmembrane region" description="Helical" evidence="5">
    <location>
        <begin position="341"/>
        <end position="365"/>
    </location>
</feature>
<sequence length="409" mass="42302">MPRLLTPRPVVPVSLNRARWAVTLIFFLHGLLFANWAARLPELELRYGIEHRELGQVLFCNAMGAWAAMPLASWLLPRFGSSRMTTIGAILFCAFIPGLALLDSVGQLMALFLALGAATGLLDVAMNSQAIQVEQQYPRPIMSSFHAAFSLGGMLGAGAGALGAHLGWNYATHLLSFSVVGTVLALVAASQLLPVVEAGSVPSQTAATPATGLRWPSRLVVGLGIVAFCCMLGEGAMADWSTIYLVQDTHASSALAPLGYAAFSLAMATGRLLGDAAALRFGAQRLVVAGGLLALVGLLSLLVVPLTGVGIAGLFLIGLGLSTVIPTVFSATGQQSDMAPAAALGMVSTIGYGGFLLGPPAIGWLADALTLRWALGIVAGLFVVLVAVGLTLRLASRPTAARLEPVLVS</sequence>
<feature type="transmembrane region" description="Helical" evidence="5">
    <location>
        <begin position="217"/>
        <end position="238"/>
    </location>
</feature>
<evidence type="ECO:0000256" key="3">
    <source>
        <dbReference type="ARBA" id="ARBA00022989"/>
    </source>
</evidence>
<feature type="domain" description="Major facilitator superfamily (MFS) profile" evidence="6">
    <location>
        <begin position="18"/>
        <end position="397"/>
    </location>
</feature>
<feature type="transmembrane region" description="Helical" evidence="5">
    <location>
        <begin position="174"/>
        <end position="196"/>
    </location>
</feature>
<dbReference type="Gene3D" id="1.20.1250.20">
    <property type="entry name" value="MFS general substrate transporter like domains"/>
    <property type="match status" value="2"/>
</dbReference>
<keyword evidence="2 5" id="KW-0812">Transmembrane</keyword>
<gene>
    <name evidence="7" type="ORF">MUN80_04385</name>
</gene>
<dbReference type="SUPFAM" id="SSF103473">
    <property type="entry name" value="MFS general substrate transporter"/>
    <property type="match status" value="1"/>
</dbReference>
<evidence type="ECO:0000259" key="6">
    <source>
        <dbReference type="PROSITE" id="PS50850"/>
    </source>
</evidence>
<dbReference type="InterPro" id="IPR051788">
    <property type="entry name" value="MFS_Transporter"/>
</dbReference>
<keyword evidence="8" id="KW-1185">Reference proteome</keyword>
<feature type="transmembrane region" description="Helical" evidence="5">
    <location>
        <begin position="84"/>
        <end position="102"/>
    </location>
</feature>
<dbReference type="InterPro" id="IPR020846">
    <property type="entry name" value="MFS_dom"/>
</dbReference>
<evidence type="ECO:0000313" key="7">
    <source>
        <dbReference type="EMBL" id="UOQ54000.1"/>
    </source>
</evidence>
<feature type="transmembrane region" description="Helical" evidence="5">
    <location>
        <begin position="58"/>
        <end position="77"/>
    </location>
</feature>
<feature type="transmembrane region" description="Helical" evidence="5">
    <location>
        <begin position="258"/>
        <end position="274"/>
    </location>
</feature>
<proteinExistence type="predicted"/>